<gene>
    <name evidence="7" type="primary">thrC_1</name>
    <name evidence="7" type="ORF">GCM10008905_04360</name>
</gene>
<dbReference type="Pfam" id="PF00291">
    <property type="entry name" value="PALP"/>
    <property type="match status" value="1"/>
</dbReference>
<dbReference type="NCBIfam" id="TIGR00260">
    <property type="entry name" value="thrC"/>
    <property type="match status" value="1"/>
</dbReference>
<evidence type="ECO:0000313" key="7">
    <source>
        <dbReference type="EMBL" id="GAA0718067.1"/>
    </source>
</evidence>
<dbReference type="InterPro" id="IPR001926">
    <property type="entry name" value="TrpB-like_PALP"/>
</dbReference>
<evidence type="ECO:0000256" key="3">
    <source>
        <dbReference type="ARBA" id="ARBA00022898"/>
    </source>
</evidence>
<keyword evidence="8" id="KW-1185">Reference proteome</keyword>
<feature type="domain" description="Threonine synthase N-terminal" evidence="6">
    <location>
        <begin position="5"/>
        <end position="79"/>
    </location>
</feature>
<comment type="caution">
    <text evidence="7">The sequence shown here is derived from an EMBL/GenBank/DDBJ whole genome shotgun (WGS) entry which is preliminary data.</text>
</comment>
<keyword evidence="3" id="KW-0663">Pyridoxal phosphate</keyword>
<evidence type="ECO:0000259" key="6">
    <source>
        <dbReference type="Pfam" id="PF14821"/>
    </source>
</evidence>
<accession>A0ABN1ING5</accession>
<protein>
    <recommendedName>
        <fullName evidence="4">Threonine synthase</fullName>
        <ecNumber evidence="4">4.2.3.1</ecNumber>
    </recommendedName>
</protein>
<name>A0ABN1ING5_9CLOT</name>
<dbReference type="Gene3D" id="3.90.1380.10">
    <property type="entry name" value="Threonine synthase, N-terminal domain"/>
    <property type="match status" value="1"/>
</dbReference>
<dbReference type="SUPFAM" id="SSF53686">
    <property type="entry name" value="Tryptophan synthase beta subunit-like PLP-dependent enzymes"/>
    <property type="match status" value="1"/>
</dbReference>
<sequence length="491" mass="55904">MEILYKSTRGKEKVRASEAIINGLASDGGLYIPTIIPKIDLSYDELIKFDYRELAMYILKKYLTDFSEEEISYCVNNAYNDKFEREEIAPLVKKGDEYYLELYHGRTLAFKDMALSILPYLMKVACKKLNIKDEIVILTATSGDTGKAALEGFAGIPGFRIIVFYPENGVSHIQKLQMVTQKEENTLVFGIKGNFDDAQSGVKEIFEDKNFNESLKEEGYILSSANSINIGRLIPQIIYYVYSYISMIKKGYISKGQEINVSVPTGNFGNILAGFYAKSMGIPINKLICASNENNVLWEFFNDGSYNKNRDFKVTVSPSMDILVSSNLERLLYNISDEKTVKNMMEDLKRKGEYTLSESMISSLKDFYSSFATDKETYEAVKKMYEKNLYLMDTHTAVAYKAYKDYSETTKDEKKTIIVSTASPFKFNKDICKGLGIDEEIEDFRLIEKLSAYTGVEIPISLKILESSPVVHKLSCSKSEMRESIKKYLRV</sequence>
<evidence type="ECO:0000256" key="4">
    <source>
        <dbReference type="NCBIfam" id="TIGR00260"/>
    </source>
</evidence>
<feature type="domain" description="Tryptophan synthase beta chain-like PALP" evidence="5">
    <location>
        <begin position="101"/>
        <end position="420"/>
    </location>
</feature>
<dbReference type="Proteomes" id="UP001500339">
    <property type="component" value="Unassembled WGS sequence"/>
</dbReference>
<dbReference type="InterPro" id="IPR037158">
    <property type="entry name" value="Thr_synth_N_sf"/>
</dbReference>
<evidence type="ECO:0000256" key="1">
    <source>
        <dbReference type="ARBA" id="ARBA00001933"/>
    </source>
</evidence>
<reference evidence="7 8" key="1">
    <citation type="journal article" date="2019" name="Int. J. Syst. Evol. Microbiol.">
        <title>The Global Catalogue of Microorganisms (GCM) 10K type strain sequencing project: providing services to taxonomists for standard genome sequencing and annotation.</title>
        <authorList>
            <consortium name="The Broad Institute Genomics Platform"/>
            <consortium name="The Broad Institute Genome Sequencing Center for Infectious Disease"/>
            <person name="Wu L."/>
            <person name="Ma J."/>
        </authorList>
    </citation>
    <scope>NUCLEOTIDE SEQUENCE [LARGE SCALE GENOMIC DNA]</scope>
    <source>
        <strain evidence="7 8">JCM 1405</strain>
    </source>
</reference>
<dbReference type="Pfam" id="PF14821">
    <property type="entry name" value="Thr_synth_N"/>
    <property type="match status" value="1"/>
</dbReference>
<dbReference type="InterPro" id="IPR004450">
    <property type="entry name" value="Thr_synthase-like"/>
</dbReference>
<comment type="cofactor">
    <cofactor evidence="1">
        <name>pyridoxal 5'-phosphate</name>
        <dbReference type="ChEBI" id="CHEBI:597326"/>
    </cofactor>
</comment>
<dbReference type="Gene3D" id="3.40.50.1100">
    <property type="match status" value="2"/>
</dbReference>
<dbReference type="PANTHER" id="PTHR43515">
    <property type="entry name" value="THREONINE SYNTHASE-LIKE 1"/>
    <property type="match status" value="1"/>
</dbReference>
<dbReference type="PANTHER" id="PTHR43515:SF1">
    <property type="entry name" value="THREONINE SYNTHASE-LIKE 1"/>
    <property type="match status" value="1"/>
</dbReference>
<evidence type="ECO:0000256" key="2">
    <source>
        <dbReference type="ARBA" id="ARBA00005517"/>
    </source>
</evidence>
<comment type="similarity">
    <text evidence="2">Belongs to the threonine synthase family.</text>
</comment>
<dbReference type="InterPro" id="IPR036052">
    <property type="entry name" value="TrpB-like_PALP_sf"/>
</dbReference>
<dbReference type="EC" id="4.2.3.1" evidence="4"/>
<dbReference type="CDD" id="cd01560">
    <property type="entry name" value="Thr-synth_2"/>
    <property type="match status" value="1"/>
</dbReference>
<evidence type="ECO:0000313" key="8">
    <source>
        <dbReference type="Proteomes" id="UP001500339"/>
    </source>
</evidence>
<dbReference type="InterPro" id="IPR029144">
    <property type="entry name" value="Thr_synth_N"/>
</dbReference>
<organism evidence="7 8">
    <name type="scientific">Clostridium malenominatum</name>
    <dbReference type="NCBI Taxonomy" id="1539"/>
    <lineage>
        <taxon>Bacteria</taxon>
        <taxon>Bacillati</taxon>
        <taxon>Bacillota</taxon>
        <taxon>Clostridia</taxon>
        <taxon>Eubacteriales</taxon>
        <taxon>Clostridiaceae</taxon>
        <taxon>Clostridium</taxon>
    </lineage>
</organism>
<proteinExistence type="inferred from homology"/>
<evidence type="ECO:0000259" key="5">
    <source>
        <dbReference type="Pfam" id="PF00291"/>
    </source>
</evidence>
<dbReference type="EMBL" id="BAAACF010000001">
    <property type="protein sequence ID" value="GAA0718067.1"/>
    <property type="molecule type" value="Genomic_DNA"/>
</dbReference>